<gene>
    <name evidence="1" type="ORF">ACOLOM_LOCUS11981</name>
</gene>
<proteinExistence type="predicted"/>
<name>A0ACA9Q7I2_9GLOM</name>
<feature type="non-terminal residue" evidence="1">
    <location>
        <position position="42"/>
    </location>
</feature>
<evidence type="ECO:0000313" key="1">
    <source>
        <dbReference type="EMBL" id="CAG8737453.1"/>
    </source>
</evidence>
<reference evidence="1" key="1">
    <citation type="submission" date="2021-06" db="EMBL/GenBank/DDBJ databases">
        <authorList>
            <person name="Kallberg Y."/>
            <person name="Tangrot J."/>
            <person name="Rosling A."/>
        </authorList>
    </citation>
    <scope>NUCLEOTIDE SEQUENCE</scope>
    <source>
        <strain evidence="1">CL356</strain>
    </source>
</reference>
<accession>A0ACA9Q7I2</accession>
<dbReference type="EMBL" id="CAJVPT010046113">
    <property type="protein sequence ID" value="CAG8737453.1"/>
    <property type="molecule type" value="Genomic_DNA"/>
</dbReference>
<evidence type="ECO:0000313" key="2">
    <source>
        <dbReference type="Proteomes" id="UP000789525"/>
    </source>
</evidence>
<comment type="caution">
    <text evidence="1">The sequence shown here is derived from an EMBL/GenBank/DDBJ whole genome shotgun (WGS) entry which is preliminary data.</text>
</comment>
<protein>
    <submittedName>
        <fullName evidence="1">12065_t:CDS:1</fullName>
    </submittedName>
</protein>
<feature type="non-terminal residue" evidence="1">
    <location>
        <position position="1"/>
    </location>
</feature>
<organism evidence="1 2">
    <name type="scientific">Acaulospora colombiana</name>
    <dbReference type="NCBI Taxonomy" id="27376"/>
    <lineage>
        <taxon>Eukaryota</taxon>
        <taxon>Fungi</taxon>
        <taxon>Fungi incertae sedis</taxon>
        <taxon>Mucoromycota</taxon>
        <taxon>Glomeromycotina</taxon>
        <taxon>Glomeromycetes</taxon>
        <taxon>Diversisporales</taxon>
        <taxon>Acaulosporaceae</taxon>
        <taxon>Acaulospora</taxon>
    </lineage>
</organism>
<keyword evidence="2" id="KW-1185">Reference proteome</keyword>
<dbReference type="Proteomes" id="UP000789525">
    <property type="component" value="Unassembled WGS sequence"/>
</dbReference>
<sequence length="42" mass="4649">SVDVDVDVLKDVMNIGGLKNVSPAKFVVSQLLLHLEHVKFML</sequence>